<comment type="subcellular location">
    <subcellularLocation>
        <location evidence="1">Endoplasmic reticulum membrane</location>
        <topology evidence="1">Multi-pass membrane protein</topology>
    </subcellularLocation>
</comment>
<reference evidence="8" key="1">
    <citation type="submission" date="2025-08" db="UniProtKB">
        <authorList>
            <consortium name="RefSeq"/>
        </authorList>
    </citation>
    <scope>IDENTIFICATION</scope>
    <source>
        <tissue evidence="8">Gonads</tissue>
    </source>
</reference>
<dbReference type="PANTHER" id="PTHR31394:SF1">
    <property type="entry name" value="TRANSMEMBRANE PROTEIN 199"/>
    <property type="match status" value="1"/>
</dbReference>
<dbReference type="GO" id="GO:0005789">
    <property type="term" value="C:endoplasmic reticulum membrane"/>
    <property type="evidence" value="ECO:0007669"/>
    <property type="project" value="UniProtKB-SubCell"/>
</dbReference>
<dbReference type="GeneID" id="106181049"/>
<dbReference type="InterPro" id="IPR021013">
    <property type="entry name" value="ATPase_Vma12"/>
</dbReference>
<evidence type="ECO:0000256" key="3">
    <source>
        <dbReference type="ARBA" id="ARBA00022824"/>
    </source>
</evidence>
<dbReference type="PANTHER" id="PTHR31394">
    <property type="entry name" value="TRANSMEMBRANE PROTEIN 199"/>
    <property type="match status" value="1"/>
</dbReference>
<dbReference type="Proteomes" id="UP000085678">
    <property type="component" value="Unplaced"/>
</dbReference>
<protein>
    <submittedName>
        <fullName evidence="8">Transmembrane protein 199-like</fullName>
    </submittedName>
</protein>
<evidence type="ECO:0000256" key="4">
    <source>
        <dbReference type="ARBA" id="ARBA00022989"/>
    </source>
</evidence>
<keyword evidence="7" id="KW-1185">Reference proteome</keyword>
<evidence type="ECO:0000256" key="2">
    <source>
        <dbReference type="ARBA" id="ARBA00022692"/>
    </source>
</evidence>
<keyword evidence="4 6" id="KW-1133">Transmembrane helix</keyword>
<dbReference type="GO" id="GO:0070072">
    <property type="term" value="P:vacuolar proton-transporting V-type ATPase complex assembly"/>
    <property type="evidence" value="ECO:0007669"/>
    <property type="project" value="InterPro"/>
</dbReference>
<dbReference type="AlphaFoldDB" id="A0A1S3KDQ3"/>
<feature type="transmembrane region" description="Helical" evidence="6">
    <location>
        <begin position="169"/>
        <end position="192"/>
    </location>
</feature>
<proteinExistence type="predicted"/>
<gene>
    <name evidence="8" type="primary">LOC106181049</name>
</gene>
<keyword evidence="3" id="KW-0256">Endoplasmic reticulum</keyword>
<name>A0A1S3KDQ3_LINAN</name>
<dbReference type="KEGG" id="lak:106181049"/>
<keyword evidence="2 6" id="KW-0812">Transmembrane</keyword>
<dbReference type="Pfam" id="PF11712">
    <property type="entry name" value="Vma12"/>
    <property type="match status" value="1"/>
</dbReference>
<dbReference type="RefSeq" id="XP_013420755.1">
    <property type="nucleotide sequence ID" value="XM_013565301.1"/>
</dbReference>
<accession>A0A1S3KDQ3</accession>
<evidence type="ECO:0000256" key="6">
    <source>
        <dbReference type="SAM" id="Phobius"/>
    </source>
</evidence>
<feature type="transmembrane region" description="Helical" evidence="6">
    <location>
        <begin position="139"/>
        <end position="157"/>
    </location>
</feature>
<organism evidence="7 8">
    <name type="scientific">Lingula anatina</name>
    <name type="common">Brachiopod</name>
    <name type="synonym">Lingula unguis</name>
    <dbReference type="NCBI Taxonomy" id="7574"/>
    <lineage>
        <taxon>Eukaryota</taxon>
        <taxon>Metazoa</taxon>
        <taxon>Spiralia</taxon>
        <taxon>Lophotrochozoa</taxon>
        <taxon>Brachiopoda</taxon>
        <taxon>Linguliformea</taxon>
        <taxon>Lingulata</taxon>
        <taxon>Lingulida</taxon>
        <taxon>Linguloidea</taxon>
        <taxon>Lingulidae</taxon>
        <taxon>Lingula</taxon>
    </lineage>
</organism>
<evidence type="ECO:0000256" key="5">
    <source>
        <dbReference type="ARBA" id="ARBA00023136"/>
    </source>
</evidence>
<evidence type="ECO:0000313" key="7">
    <source>
        <dbReference type="Proteomes" id="UP000085678"/>
    </source>
</evidence>
<keyword evidence="5 6" id="KW-0472">Membrane</keyword>
<evidence type="ECO:0000313" key="8">
    <source>
        <dbReference type="RefSeq" id="XP_013420755.1"/>
    </source>
</evidence>
<sequence length="196" mass="22514">MVAPMESEISLTDTILHYIECLCKSNDIESDLRQELDKYRKAKEGNNGLIPFRLVKRIHRSLEARGETLYLHQLLEQSTIHLPSPQLPPRDPKLEARIQALKAEQENREYAQMIKDVNSFSKKDTHTFGKEIKSVNRHMISVLNFVLTVVGSFVFAYKAVEYSLSEPNMAMQLMAGMTFATVVFFADVYFIIKIDV</sequence>
<dbReference type="OrthoDB" id="19981at2759"/>
<evidence type="ECO:0000256" key="1">
    <source>
        <dbReference type="ARBA" id="ARBA00004477"/>
    </source>
</evidence>
<dbReference type="InParanoid" id="A0A1S3KDQ3"/>